<reference evidence="4 5" key="1">
    <citation type="submission" date="2020-10" db="EMBL/GenBank/DDBJ databases">
        <title>The Coptis chinensis genome and diversification of protoberbering-type alkaloids.</title>
        <authorList>
            <person name="Wang B."/>
            <person name="Shu S."/>
            <person name="Song C."/>
            <person name="Liu Y."/>
        </authorList>
    </citation>
    <scope>NUCLEOTIDE SEQUENCE [LARGE SCALE GENOMIC DNA]</scope>
    <source>
        <strain evidence="4">HL-2020</strain>
        <tissue evidence="4">Leaf</tissue>
    </source>
</reference>
<proteinExistence type="predicted"/>
<keyword evidence="2" id="KW-0378">Hydrolase</keyword>
<dbReference type="Gene3D" id="1.10.3210.10">
    <property type="entry name" value="Hypothetical protein af1432"/>
    <property type="match status" value="1"/>
</dbReference>
<dbReference type="InterPro" id="IPR039356">
    <property type="entry name" value="YfbR/HDDC2"/>
</dbReference>
<protein>
    <recommendedName>
        <fullName evidence="3">HD domain-containing protein</fullName>
    </recommendedName>
</protein>
<accession>A0A835HN01</accession>
<dbReference type="PANTHER" id="PTHR11845">
    <property type="entry name" value="5'-DEOXYNUCLEOTIDASE HDDC2"/>
    <property type="match status" value="1"/>
</dbReference>
<dbReference type="Pfam" id="PF13023">
    <property type="entry name" value="HD_3"/>
    <property type="match status" value="1"/>
</dbReference>
<evidence type="ECO:0000259" key="3">
    <source>
        <dbReference type="Pfam" id="PF13023"/>
    </source>
</evidence>
<dbReference type="OrthoDB" id="10254258at2759"/>
<feature type="domain" description="HD" evidence="3">
    <location>
        <begin position="38"/>
        <end position="92"/>
    </location>
</feature>
<name>A0A835HN01_9MAGN</name>
<evidence type="ECO:0000256" key="2">
    <source>
        <dbReference type="ARBA" id="ARBA00022801"/>
    </source>
</evidence>
<evidence type="ECO:0000256" key="1">
    <source>
        <dbReference type="ARBA" id="ARBA00022723"/>
    </source>
</evidence>
<evidence type="ECO:0000313" key="5">
    <source>
        <dbReference type="Proteomes" id="UP000631114"/>
    </source>
</evidence>
<evidence type="ECO:0000313" key="4">
    <source>
        <dbReference type="EMBL" id="KAF9601821.1"/>
    </source>
</evidence>
<dbReference type="PANTHER" id="PTHR11845:SF13">
    <property type="entry name" value="5'-DEOXYNUCLEOTIDASE HDDC2"/>
    <property type="match status" value="1"/>
</dbReference>
<dbReference type="GO" id="GO:0005737">
    <property type="term" value="C:cytoplasm"/>
    <property type="evidence" value="ECO:0007669"/>
    <property type="project" value="TreeGrafter"/>
</dbReference>
<keyword evidence="5" id="KW-1185">Reference proteome</keyword>
<dbReference type="GO" id="GO:0046872">
    <property type="term" value="F:metal ion binding"/>
    <property type="evidence" value="ECO:0007669"/>
    <property type="project" value="UniProtKB-KW"/>
</dbReference>
<dbReference type="InterPro" id="IPR006674">
    <property type="entry name" value="HD_domain"/>
</dbReference>
<keyword evidence="1" id="KW-0479">Metal-binding</keyword>
<comment type="caution">
    <text evidence="4">The sequence shown here is derived from an EMBL/GenBank/DDBJ whole genome shotgun (WGS) entry which is preliminary data.</text>
</comment>
<dbReference type="AlphaFoldDB" id="A0A835HN01"/>
<sequence length="137" mass="15148">MDESSSLPCTKRIGKGHILAHAIVELVTICTGQSIPAPTGCAKEISELWMEYEENSSPEAKVVKDFDKVEMILQALEYENEQGKDLDEFFQSTAGVGCGLVVDVIIPNMLTDTPWKFQTDVGKAWALEIASRRSKKN</sequence>
<dbReference type="SUPFAM" id="SSF109604">
    <property type="entry name" value="HD-domain/PDEase-like"/>
    <property type="match status" value="1"/>
</dbReference>
<gene>
    <name evidence="4" type="ORF">IFM89_023480</name>
</gene>
<dbReference type="EMBL" id="JADFTS010000006">
    <property type="protein sequence ID" value="KAF9601821.1"/>
    <property type="molecule type" value="Genomic_DNA"/>
</dbReference>
<dbReference type="Proteomes" id="UP000631114">
    <property type="component" value="Unassembled WGS sequence"/>
</dbReference>
<organism evidence="4 5">
    <name type="scientific">Coptis chinensis</name>
    <dbReference type="NCBI Taxonomy" id="261450"/>
    <lineage>
        <taxon>Eukaryota</taxon>
        <taxon>Viridiplantae</taxon>
        <taxon>Streptophyta</taxon>
        <taxon>Embryophyta</taxon>
        <taxon>Tracheophyta</taxon>
        <taxon>Spermatophyta</taxon>
        <taxon>Magnoliopsida</taxon>
        <taxon>Ranunculales</taxon>
        <taxon>Ranunculaceae</taxon>
        <taxon>Coptidoideae</taxon>
        <taxon>Coptis</taxon>
    </lineage>
</organism>
<dbReference type="GO" id="GO:0002953">
    <property type="term" value="F:5'-deoxynucleotidase activity"/>
    <property type="evidence" value="ECO:0007669"/>
    <property type="project" value="InterPro"/>
</dbReference>